<gene>
    <name evidence="10" type="ORF">DM01DRAFT_1411513</name>
</gene>
<reference evidence="10 11" key="1">
    <citation type="submission" date="2016-07" db="EMBL/GenBank/DDBJ databases">
        <title>Pervasive Adenine N6-methylation of Active Genes in Fungi.</title>
        <authorList>
            <consortium name="DOE Joint Genome Institute"/>
            <person name="Mondo S.J."/>
            <person name="Dannebaum R.O."/>
            <person name="Kuo R.C."/>
            <person name="Labutti K."/>
            <person name="Haridas S."/>
            <person name="Kuo A."/>
            <person name="Salamov A."/>
            <person name="Ahrendt S.R."/>
            <person name="Lipzen A."/>
            <person name="Sullivan W."/>
            <person name="Andreopoulos W.B."/>
            <person name="Clum A."/>
            <person name="Lindquist E."/>
            <person name="Daum C."/>
            <person name="Ramamoorthy G.K."/>
            <person name="Gryganskyi A."/>
            <person name="Culley D."/>
            <person name="Magnuson J.K."/>
            <person name="James T.Y."/>
            <person name="O'Malley M.A."/>
            <person name="Stajich J.E."/>
            <person name="Spatafora J.W."/>
            <person name="Visel A."/>
            <person name="Grigoriev I.V."/>
        </authorList>
    </citation>
    <scope>NUCLEOTIDE SEQUENCE [LARGE SCALE GENOMIC DNA]</scope>
    <source>
        <strain evidence="10 11">NRRL 3301</strain>
    </source>
</reference>
<keyword evidence="6 8" id="KW-0472">Membrane</keyword>
<dbReference type="AlphaFoldDB" id="A0A1X2G3G7"/>
<evidence type="ECO:0000256" key="3">
    <source>
        <dbReference type="ARBA" id="ARBA00022448"/>
    </source>
</evidence>
<dbReference type="Proteomes" id="UP000242146">
    <property type="component" value="Unassembled WGS sequence"/>
</dbReference>
<feature type="transmembrane region" description="Helical" evidence="8">
    <location>
        <begin position="169"/>
        <end position="192"/>
    </location>
</feature>
<evidence type="ECO:0000256" key="5">
    <source>
        <dbReference type="ARBA" id="ARBA00022989"/>
    </source>
</evidence>
<dbReference type="InterPro" id="IPR050360">
    <property type="entry name" value="MFS_Sugar_Transporters"/>
</dbReference>
<feature type="transmembrane region" description="Helical" evidence="8">
    <location>
        <begin position="140"/>
        <end position="157"/>
    </location>
</feature>
<proteinExistence type="inferred from homology"/>
<dbReference type="NCBIfam" id="TIGR00879">
    <property type="entry name" value="SP"/>
    <property type="match status" value="1"/>
</dbReference>
<dbReference type="STRING" id="101127.A0A1X2G3G7"/>
<evidence type="ECO:0000256" key="6">
    <source>
        <dbReference type="ARBA" id="ARBA00023136"/>
    </source>
</evidence>
<evidence type="ECO:0000256" key="7">
    <source>
        <dbReference type="RuleBase" id="RU003346"/>
    </source>
</evidence>
<dbReference type="Pfam" id="PF00083">
    <property type="entry name" value="Sugar_tr"/>
    <property type="match status" value="1"/>
</dbReference>
<feature type="transmembrane region" description="Helical" evidence="8">
    <location>
        <begin position="463"/>
        <end position="482"/>
    </location>
</feature>
<dbReference type="GO" id="GO:0005351">
    <property type="term" value="F:carbohydrate:proton symporter activity"/>
    <property type="evidence" value="ECO:0007669"/>
    <property type="project" value="TreeGrafter"/>
</dbReference>
<evidence type="ECO:0000256" key="4">
    <source>
        <dbReference type="ARBA" id="ARBA00022692"/>
    </source>
</evidence>
<evidence type="ECO:0000256" key="2">
    <source>
        <dbReference type="ARBA" id="ARBA00010992"/>
    </source>
</evidence>
<feature type="transmembrane region" description="Helical" evidence="8">
    <location>
        <begin position="356"/>
        <end position="379"/>
    </location>
</feature>
<keyword evidence="5 8" id="KW-1133">Transmembrane helix</keyword>
<feature type="transmembrane region" description="Helical" evidence="8">
    <location>
        <begin position="110"/>
        <end position="128"/>
    </location>
</feature>
<feature type="transmembrane region" description="Helical" evidence="8">
    <location>
        <begin position="434"/>
        <end position="457"/>
    </location>
</feature>
<feature type="transmembrane region" description="Helical" evidence="8">
    <location>
        <begin position="289"/>
        <end position="310"/>
    </location>
</feature>
<dbReference type="EMBL" id="MCGT01000053">
    <property type="protein sequence ID" value="ORX43690.1"/>
    <property type="molecule type" value="Genomic_DNA"/>
</dbReference>
<feature type="transmembrane region" description="Helical" evidence="8">
    <location>
        <begin position="37"/>
        <end position="67"/>
    </location>
</feature>
<dbReference type="Gene3D" id="1.20.1250.20">
    <property type="entry name" value="MFS general substrate transporter like domains"/>
    <property type="match status" value="1"/>
</dbReference>
<protein>
    <submittedName>
        <fullName evidence="10">General substrate transporter</fullName>
    </submittedName>
</protein>
<dbReference type="GO" id="GO:0016020">
    <property type="term" value="C:membrane"/>
    <property type="evidence" value="ECO:0007669"/>
    <property type="project" value="UniProtKB-SubCell"/>
</dbReference>
<sequence length="505" mass="55416">MADAKLQVDKQRRYSATDSELSDGLINTPLPKFRKSVYIAAAVAAFGGMLCGYDTGCISGILIMPYFDARFFTADNMVYLQGLLVAFYLMTAALGAFFSGYFCDRFSRKWSIVGATVVFCIGVLLQTIGYNFGMVCAGRLITGFGAGLMGNGIPLYHSEISPPDVRGRLISLFTFMSTTGQVVGYFVTFGTTYVDSDWSWRGPWLIQLMFGIVFGVFVSFLGYSPRWLIDHGRKEEALKTLAQLNELPENHVLVHNEFKAIVDELEFEQSLGKRTYKELFVGTNLRRTMLAFFISISTAFTGSDAIWYYAPQILQNAGLTDLSSSIAASGGSGLLSMLATFISMQFIIDRYGRKPVFIVGAAVMGLAMFVVGGMFAGYAQIDPNTGTVIVNDTNARNTIIAFVYVFTATFAATYGLASYVYPAEVFNMRCRAKGLALTFGLNWGFSILITYCVPLFMATTVSGVFFFFGACCVVCCIGDFFIPELKGLSLESVEELFAPKQSIQA</sequence>
<dbReference type="PANTHER" id="PTHR48022">
    <property type="entry name" value="PLASTIDIC GLUCOSE TRANSPORTER 4"/>
    <property type="match status" value="1"/>
</dbReference>
<dbReference type="OrthoDB" id="4142200at2759"/>
<dbReference type="PROSITE" id="PS50850">
    <property type="entry name" value="MFS"/>
    <property type="match status" value="1"/>
</dbReference>
<keyword evidence="4 8" id="KW-0812">Transmembrane</keyword>
<feature type="transmembrane region" description="Helical" evidence="8">
    <location>
        <begin position="399"/>
        <end position="422"/>
    </location>
</feature>
<dbReference type="PROSITE" id="PS00217">
    <property type="entry name" value="SUGAR_TRANSPORT_2"/>
    <property type="match status" value="1"/>
</dbReference>
<dbReference type="PRINTS" id="PR00171">
    <property type="entry name" value="SUGRTRNSPORT"/>
</dbReference>
<dbReference type="FunFam" id="1.20.1250.20:FF:000134">
    <property type="entry name" value="MFS sugar transporter protein"/>
    <property type="match status" value="1"/>
</dbReference>
<evidence type="ECO:0000313" key="10">
    <source>
        <dbReference type="EMBL" id="ORX43690.1"/>
    </source>
</evidence>
<evidence type="ECO:0000259" key="9">
    <source>
        <dbReference type="PROSITE" id="PS50850"/>
    </source>
</evidence>
<comment type="subcellular location">
    <subcellularLocation>
        <location evidence="1">Membrane</location>
        <topology evidence="1">Multi-pass membrane protein</topology>
    </subcellularLocation>
</comment>
<comment type="caution">
    <text evidence="10">The sequence shown here is derived from an EMBL/GenBank/DDBJ whole genome shotgun (WGS) entry which is preliminary data.</text>
</comment>
<feature type="domain" description="Major facilitator superfamily (MFS) profile" evidence="9">
    <location>
        <begin position="40"/>
        <end position="487"/>
    </location>
</feature>
<feature type="transmembrane region" description="Helical" evidence="8">
    <location>
        <begin position="322"/>
        <end position="344"/>
    </location>
</feature>
<evidence type="ECO:0000256" key="8">
    <source>
        <dbReference type="SAM" id="Phobius"/>
    </source>
</evidence>
<comment type="similarity">
    <text evidence="2 7">Belongs to the major facilitator superfamily. Sugar transporter (TC 2.A.1.1) family.</text>
</comment>
<keyword evidence="11" id="KW-1185">Reference proteome</keyword>
<accession>A0A1X2G3G7</accession>
<dbReference type="InterPro" id="IPR036259">
    <property type="entry name" value="MFS_trans_sf"/>
</dbReference>
<organism evidence="10 11">
    <name type="scientific">Hesseltinella vesiculosa</name>
    <dbReference type="NCBI Taxonomy" id="101127"/>
    <lineage>
        <taxon>Eukaryota</taxon>
        <taxon>Fungi</taxon>
        <taxon>Fungi incertae sedis</taxon>
        <taxon>Mucoromycota</taxon>
        <taxon>Mucoromycotina</taxon>
        <taxon>Mucoromycetes</taxon>
        <taxon>Mucorales</taxon>
        <taxon>Cunninghamellaceae</taxon>
        <taxon>Hesseltinella</taxon>
    </lineage>
</organism>
<evidence type="ECO:0000313" key="11">
    <source>
        <dbReference type="Proteomes" id="UP000242146"/>
    </source>
</evidence>
<dbReference type="InterPro" id="IPR020846">
    <property type="entry name" value="MFS_dom"/>
</dbReference>
<feature type="transmembrane region" description="Helical" evidence="8">
    <location>
        <begin position="79"/>
        <end position="103"/>
    </location>
</feature>
<evidence type="ECO:0000256" key="1">
    <source>
        <dbReference type="ARBA" id="ARBA00004141"/>
    </source>
</evidence>
<dbReference type="PANTHER" id="PTHR48022:SF2">
    <property type="entry name" value="PLASTIDIC GLUCOSE TRANSPORTER 4"/>
    <property type="match status" value="1"/>
</dbReference>
<dbReference type="InterPro" id="IPR003663">
    <property type="entry name" value="Sugar/inositol_transpt"/>
</dbReference>
<dbReference type="SUPFAM" id="SSF103473">
    <property type="entry name" value="MFS general substrate transporter"/>
    <property type="match status" value="1"/>
</dbReference>
<feature type="transmembrane region" description="Helical" evidence="8">
    <location>
        <begin position="204"/>
        <end position="224"/>
    </location>
</feature>
<name>A0A1X2G3G7_9FUNG</name>
<dbReference type="InterPro" id="IPR005828">
    <property type="entry name" value="MFS_sugar_transport-like"/>
</dbReference>
<dbReference type="InterPro" id="IPR005829">
    <property type="entry name" value="Sugar_transporter_CS"/>
</dbReference>
<keyword evidence="3 7" id="KW-0813">Transport</keyword>